<dbReference type="Proteomes" id="UP001281003">
    <property type="component" value="Unassembled WGS sequence"/>
</dbReference>
<comment type="caution">
    <text evidence="2">The sequence shown here is derived from an EMBL/GenBank/DDBJ whole genome shotgun (WGS) entry which is preliminary data.</text>
</comment>
<name>A0AAE0PM54_SORBR</name>
<sequence length="232" mass="25417">MKNEEKRGRQEKLESTYGFADCGNLYDEELMSCSGDLGTGRGREKLQQGQSHPTISGSRTRKEWRDRRSVSGAAEYSTDAQSAFSLVRTPKRSKSCVVPLTNGPRWGFDDGHRAGSFLQMTGNLQQPQPRPSKRWTAPSGRLPGASLSVSRHCWSVLLSVALVSCHPQPGGSTATALALPDRHIQEGKAWLSSTIAEELETVEALCVVIPWFLDNLDISMVFAVSLSTKVPI</sequence>
<keyword evidence="3" id="KW-1185">Reference proteome</keyword>
<dbReference type="EMBL" id="JAUTDP010000001">
    <property type="protein sequence ID" value="KAK3402498.1"/>
    <property type="molecule type" value="Genomic_DNA"/>
</dbReference>
<proteinExistence type="predicted"/>
<gene>
    <name evidence="2" type="ORF">B0T20DRAFT_1145</name>
</gene>
<protein>
    <submittedName>
        <fullName evidence="2">Uncharacterized protein</fullName>
    </submittedName>
</protein>
<feature type="region of interest" description="Disordered" evidence="1">
    <location>
        <begin position="36"/>
        <end position="72"/>
    </location>
</feature>
<feature type="compositionally biased region" description="Basic and acidic residues" evidence="1">
    <location>
        <begin position="60"/>
        <end position="69"/>
    </location>
</feature>
<evidence type="ECO:0000313" key="3">
    <source>
        <dbReference type="Proteomes" id="UP001281003"/>
    </source>
</evidence>
<evidence type="ECO:0000256" key="1">
    <source>
        <dbReference type="SAM" id="MobiDB-lite"/>
    </source>
</evidence>
<feature type="compositionally biased region" description="Polar residues" evidence="1">
    <location>
        <begin position="47"/>
        <end position="58"/>
    </location>
</feature>
<organism evidence="2 3">
    <name type="scientific">Sordaria brevicollis</name>
    <dbReference type="NCBI Taxonomy" id="83679"/>
    <lineage>
        <taxon>Eukaryota</taxon>
        <taxon>Fungi</taxon>
        <taxon>Dikarya</taxon>
        <taxon>Ascomycota</taxon>
        <taxon>Pezizomycotina</taxon>
        <taxon>Sordariomycetes</taxon>
        <taxon>Sordariomycetidae</taxon>
        <taxon>Sordariales</taxon>
        <taxon>Sordariaceae</taxon>
        <taxon>Sordaria</taxon>
    </lineage>
</organism>
<dbReference type="AlphaFoldDB" id="A0AAE0PM54"/>
<evidence type="ECO:0000313" key="2">
    <source>
        <dbReference type="EMBL" id="KAK3402498.1"/>
    </source>
</evidence>
<accession>A0AAE0PM54</accession>
<reference evidence="2" key="2">
    <citation type="submission" date="2023-07" db="EMBL/GenBank/DDBJ databases">
        <authorList>
            <consortium name="Lawrence Berkeley National Laboratory"/>
            <person name="Haridas S."/>
            <person name="Hensen N."/>
            <person name="Bonometti L."/>
            <person name="Westerberg I."/>
            <person name="Brannstrom I.O."/>
            <person name="Guillou S."/>
            <person name="Cros-Aarteil S."/>
            <person name="Calhoun S."/>
            <person name="Kuo A."/>
            <person name="Mondo S."/>
            <person name="Pangilinan J."/>
            <person name="Riley R."/>
            <person name="LaButti K."/>
            <person name="Andreopoulos B."/>
            <person name="Lipzen A."/>
            <person name="Chen C."/>
            <person name="Yanf M."/>
            <person name="Daum C."/>
            <person name="Ng V."/>
            <person name="Clum A."/>
            <person name="Steindorff A."/>
            <person name="Ohm R."/>
            <person name="Martin F."/>
            <person name="Silar P."/>
            <person name="Natvig D."/>
            <person name="Lalanne C."/>
            <person name="Gautier V."/>
            <person name="Ament-velasquez S.L."/>
            <person name="Kruys A."/>
            <person name="Hutchinson M.I."/>
            <person name="Powell A.J."/>
            <person name="Barry K."/>
            <person name="Miller A.N."/>
            <person name="Grigoriev I.V."/>
            <person name="Debuchy R."/>
            <person name="Gladieux P."/>
            <person name="Thoren M.H."/>
            <person name="Johannesson H."/>
        </authorList>
    </citation>
    <scope>NUCLEOTIDE SEQUENCE</scope>
    <source>
        <strain evidence="2">FGSC 1904</strain>
    </source>
</reference>
<reference evidence="2" key="1">
    <citation type="journal article" date="2023" name="Mol. Phylogenet. Evol.">
        <title>Genome-scale phylogeny and comparative genomics of the fungal order Sordariales.</title>
        <authorList>
            <person name="Hensen N."/>
            <person name="Bonometti L."/>
            <person name="Westerberg I."/>
            <person name="Brannstrom I.O."/>
            <person name="Guillou S."/>
            <person name="Cros-Aarteil S."/>
            <person name="Calhoun S."/>
            <person name="Haridas S."/>
            <person name="Kuo A."/>
            <person name="Mondo S."/>
            <person name="Pangilinan J."/>
            <person name="Riley R."/>
            <person name="LaButti K."/>
            <person name="Andreopoulos B."/>
            <person name="Lipzen A."/>
            <person name="Chen C."/>
            <person name="Yan M."/>
            <person name="Daum C."/>
            <person name="Ng V."/>
            <person name="Clum A."/>
            <person name="Steindorff A."/>
            <person name="Ohm R.A."/>
            <person name="Martin F."/>
            <person name="Silar P."/>
            <person name="Natvig D.O."/>
            <person name="Lalanne C."/>
            <person name="Gautier V."/>
            <person name="Ament-Velasquez S.L."/>
            <person name="Kruys A."/>
            <person name="Hutchinson M.I."/>
            <person name="Powell A.J."/>
            <person name="Barry K."/>
            <person name="Miller A.N."/>
            <person name="Grigoriev I.V."/>
            <person name="Debuchy R."/>
            <person name="Gladieux P."/>
            <person name="Hiltunen Thoren M."/>
            <person name="Johannesson H."/>
        </authorList>
    </citation>
    <scope>NUCLEOTIDE SEQUENCE</scope>
    <source>
        <strain evidence="2">FGSC 1904</strain>
    </source>
</reference>